<evidence type="ECO:0000313" key="2">
    <source>
        <dbReference type="EMBL" id="EKX43906.1"/>
    </source>
</evidence>
<dbReference type="OrthoDB" id="10642964at2759"/>
<dbReference type="RefSeq" id="XP_005830886.1">
    <property type="nucleotide sequence ID" value="XM_005830829.1"/>
</dbReference>
<feature type="region of interest" description="Disordered" evidence="1">
    <location>
        <begin position="161"/>
        <end position="185"/>
    </location>
</feature>
<dbReference type="EMBL" id="JH993007">
    <property type="protein sequence ID" value="EKX43906.1"/>
    <property type="molecule type" value="Genomic_DNA"/>
</dbReference>
<evidence type="ECO:0000256" key="1">
    <source>
        <dbReference type="SAM" id="MobiDB-lite"/>
    </source>
</evidence>
<reference evidence="2 4" key="1">
    <citation type="journal article" date="2012" name="Nature">
        <title>Algal genomes reveal evolutionary mosaicism and the fate of nucleomorphs.</title>
        <authorList>
            <consortium name="DOE Joint Genome Institute"/>
            <person name="Curtis B.A."/>
            <person name="Tanifuji G."/>
            <person name="Burki F."/>
            <person name="Gruber A."/>
            <person name="Irimia M."/>
            <person name="Maruyama S."/>
            <person name="Arias M.C."/>
            <person name="Ball S.G."/>
            <person name="Gile G.H."/>
            <person name="Hirakawa Y."/>
            <person name="Hopkins J.F."/>
            <person name="Kuo A."/>
            <person name="Rensing S.A."/>
            <person name="Schmutz J."/>
            <person name="Symeonidi A."/>
            <person name="Elias M."/>
            <person name="Eveleigh R.J."/>
            <person name="Herman E.K."/>
            <person name="Klute M.J."/>
            <person name="Nakayama T."/>
            <person name="Obornik M."/>
            <person name="Reyes-Prieto A."/>
            <person name="Armbrust E.V."/>
            <person name="Aves S.J."/>
            <person name="Beiko R.G."/>
            <person name="Coutinho P."/>
            <person name="Dacks J.B."/>
            <person name="Durnford D.G."/>
            <person name="Fast N.M."/>
            <person name="Green B.R."/>
            <person name="Grisdale C.J."/>
            <person name="Hempel F."/>
            <person name="Henrissat B."/>
            <person name="Hoppner M.P."/>
            <person name="Ishida K."/>
            <person name="Kim E."/>
            <person name="Koreny L."/>
            <person name="Kroth P.G."/>
            <person name="Liu Y."/>
            <person name="Malik S.B."/>
            <person name="Maier U.G."/>
            <person name="McRose D."/>
            <person name="Mock T."/>
            <person name="Neilson J.A."/>
            <person name="Onodera N.T."/>
            <person name="Poole A.M."/>
            <person name="Pritham E.J."/>
            <person name="Richards T.A."/>
            <person name="Rocap G."/>
            <person name="Roy S.W."/>
            <person name="Sarai C."/>
            <person name="Schaack S."/>
            <person name="Shirato S."/>
            <person name="Slamovits C.H."/>
            <person name="Spencer D.F."/>
            <person name="Suzuki S."/>
            <person name="Worden A.Z."/>
            <person name="Zauner S."/>
            <person name="Barry K."/>
            <person name="Bell C."/>
            <person name="Bharti A.K."/>
            <person name="Crow J.A."/>
            <person name="Grimwood J."/>
            <person name="Kramer R."/>
            <person name="Lindquist E."/>
            <person name="Lucas S."/>
            <person name="Salamov A."/>
            <person name="McFadden G.I."/>
            <person name="Lane C.E."/>
            <person name="Keeling P.J."/>
            <person name="Gray M.W."/>
            <person name="Grigoriev I.V."/>
            <person name="Archibald J.M."/>
        </authorList>
    </citation>
    <scope>NUCLEOTIDE SEQUENCE</scope>
    <source>
        <strain evidence="2 4">CCMP2712</strain>
    </source>
</reference>
<feature type="compositionally biased region" description="Basic and acidic residues" evidence="1">
    <location>
        <begin position="562"/>
        <end position="574"/>
    </location>
</feature>
<protein>
    <submittedName>
        <fullName evidence="2 3">Uncharacterized protein</fullName>
    </submittedName>
</protein>
<reference evidence="4" key="2">
    <citation type="submission" date="2012-11" db="EMBL/GenBank/DDBJ databases">
        <authorList>
            <person name="Kuo A."/>
            <person name="Curtis B.A."/>
            <person name="Tanifuji G."/>
            <person name="Burki F."/>
            <person name="Gruber A."/>
            <person name="Irimia M."/>
            <person name="Maruyama S."/>
            <person name="Arias M.C."/>
            <person name="Ball S.G."/>
            <person name="Gile G.H."/>
            <person name="Hirakawa Y."/>
            <person name="Hopkins J.F."/>
            <person name="Rensing S.A."/>
            <person name="Schmutz J."/>
            <person name="Symeonidi A."/>
            <person name="Elias M."/>
            <person name="Eveleigh R.J."/>
            <person name="Herman E.K."/>
            <person name="Klute M.J."/>
            <person name="Nakayama T."/>
            <person name="Obornik M."/>
            <person name="Reyes-Prieto A."/>
            <person name="Armbrust E.V."/>
            <person name="Aves S.J."/>
            <person name="Beiko R.G."/>
            <person name="Coutinho P."/>
            <person name="Dacks J.B."/>
            <person name="Durnford D.G."/>
            <person name="Fast N.M."/>
            <person name="Green B.R."/>
            <person name="Grisdale C."/>
            <person name="Hempe F."/>
            <person name="Henrissat B."/>
            <person name="Hoppner M.P."/>
            <person name="Ishida K.-I."/>
            <person name="Kim E."/>
            <person name="Koreny L."/>
            <person name="Kroth P.G."/>
            <person name="Liu Y."/>
            <person name="Malik S.-B."/>
            <person name="Maier U.G."/>
            <person name="McRose D."/>
            <person name="Mock T."/>
            <person name="Neilson J.A."/>
            <person name="Onodera N.T."/>
            <person name="Poole A.M."/>
            <person name="Pritham E.J."/>
            <person name="Richards T.A."/>
            <person name="Rocap G."/>
            <person name="Roy S.W."/>
            <person name="Sarai C."/>
            <person name="Schaack S."/>
            <person name="Shirato S."/>
            <person name="Slamovits C.H."/>
            <person name="Spencer D.F."/>
            <person name="Suzuki S."/>
            <person name="Worden A.Z."/>
            <person name="Zauner S."/>
            <person name="Barry K."/>
            <person name="Bell C."/>
            <person name="Bharti A.K."/>
            <person name="Crow J.A."/>
            <person name="Grimwood J."/>
            <person name="Kramer R."/>
            <person name="Lindquist E."/>
            <person name="Lucas S."/>
            <person name="Salamov A."/>
            <person name="McFadden G.I."/>
            <person name="Lane C.E."/>
            <person name="Keeling P.J."/>
            <person name="Gray M.W."/>
            <person name="Grigoriev I.V."/>
            <person name="Archibald J.M."/>
        </authorList>
    </citation>
    <scope>NUCLEOTIDE SEQUENCE</scope>
    <source>
        <strain evidence="4">CCMP2712</strain>
    </source>
</reference>
<feature type="region of interest" description="Disordered" evidence="1">
    <location>
        <begin position="514"/>
        <end position="577"/>
    </location>
</feature>
<dbReference type="AlphaFoldDB" id="L1J5X7"/>
<feature type="region of interest" description="Disordered" evidence="1">
    <location>
        <begin position="305"/>
        <end position="327"/>
    </location>
</feature>
<feature type="compositionally biased region" description="Polar residues" evidence="1">
    <location>
        <begin position="79"/>
        <end position="95"/>
    </location>
</feature>
<dbReference type="EnsemblProtists" id="EKX43906">
    <property type="protein sequence ID" value="EKX43906"/>
    <property type="gene ID" value="GUITHDRAFT_110024"/>
</dbReference>
<dbReference type="GeneID" id="17300555"/>
<reference evidence="3" key="3">
    <citation type="submission" date="2015-06" db="UniProtKB">
        <authorList>
            <consortium name="EnsemblProtists"/>
        </authorList>
    </citation>
    <scope>IDENTIFICATION</scope>
</reference>
<dbReference type="Proteomes" id="UP000011087">
    <property type="component" value="Unassembled WGS sequence"/>
</dbReference>
<organism evidence="2">
    <name type="scientific">Guillardia theta (strain CCMP2712)</name>
    <name type="common">Cryptophyte</name>
    <dbReference type="NCBI Taxonomy" id="905079"/>
    <lineage>
        <taxon>Eukaryota</taxon>
        <taxon>Cryptophyceae</taxon>
        <taxon>Pyrenomonadales</taxon>
        <taxon>Geminigeraceae</taxon>
        <taxon>Guillardia</taxon>
    </lineage>
</organism>
<dbReference type="HOGENOM" id="CLU_401418_0_0_1"/>
<evidence type="ECO:0000313" key="3">
    <source>
        <dbReference type="EnsemblProtists" id="EKX43906"/>
    </source>
</evidence>
<keyword evidence="4" id="KW-1185">Reference proteome</keyword>
<sequence>MSEGVSSNLPSAGIISMGICESVGIGKCHLPFKPPSVGTAAPQDPAELLARARGEGNFGSSGMKSISSGSFLPGLPKMISSQRDANASRSSSLTATRVPASEGGRRLACSMSFGAPVLRTSVKTRMIIRCLTDVLVHRLNCRNPGVPAIPLIAINKEVPQAQHQPSEKESAPTLRALNPENPSTLPSLGITIQPQLPLIEQHAKMRLQQQKEQPGMHLPVAGFEQAANASIRFMEEAREKQPLHPIFLDRSSSTPGSLPRFEASTSKVDMEQEIIKSTEELRTDGQTVLNLVMNSNDNILSSLQSSLTSAKQSSDPTAQPGITMQEKSTVPEAPAAILESFPQADARSIAMNSNTSSSTLVNARREANGPSSIEVLLQPSMSWKEIVEEKDDKSNKADAVSKNNMVHQNSIWDLPVQRSSVGVHVAWQDMKGDELFRYQMDYNKSGDERVNSERLGQLQQYIGSARQKQEKWKARVAGGTLFKKNQEKSFIEELFRWHDIGILTLHTLPEGSAAALGDGAKEGTDGNSQEEGETARKKACLADLRDDPLQSSGGDGAMRSLNGREGEEKSEQVRARRLSATAQKNVCPIASKNLCAHSPSNITGWSIISFERWDVERKKWFTNGNEVTYKQGSFNMCLRHMGFRPTKGARYGGTGYDWDNSVGFVFDPDVKSKYTSKRSRNYSQSR</sequence>
<dbReference type="PaxDb" id="55529-EKX43906"/>
<accession>L1J5X7</accession>
<evidence type="ECO:0000313" key="4">
    <source>
        <dbReference type="Proteomes" id="UP000011087"/>
    </source>
</evidence>
<dbReference type="KEGG" id="gtt:GUITHDRAFT_110024"/>
<proteinExistence type="predicted"/>
<gene>
    <name evidence="2" type="ORF">GUITHDRAFT_110024</name>
</gene>
<feature type="region of interest" description="Disordered" evidence="1">
    <location>
        <begin position="77"/>
        <end position="101"/>
    </location>
</feature>
<name>L1J5X7_GUITC</name>